<dbReference type="PIRSF" id="PIRSF000127">
    <property type="entry name" value="Xanthine_DH"/>
    <property type="match status" value="1"/>
</dbReference>
<dbReference type="InterPro" id="IPR005107">
    <property type="entry name" value="CO_DH_flav_C"/>
</dbReference>
<dbReference type="PROSITE" id="PS00197">
    <property type="entry name" value="2FE2S_FER_1"/>
    <property type="match status" value="1"/>
</dbReference>
<evidence type="ECO:0000313" key="17">
    <source>
        <dbReference type="EMBL" id="SDH50486.1"/>
    </source>
</evidence>
<evidence type="ECO:0000256" key="9">
    <source>
        <dbReference type="ARBA" id="ARBA00023002"/>
    </source>
</evidence>
<dbReference type="Gene3D" id="3.90.1170.50">
    <property type="entry name" value="Aldehyde oxidase/xanthine dehydrogenase, a/b hammerhead"/>
    <property type="match status" value="1"/>
</dbReference>
<dbReference type="GO" id="GO:0016491">
    <property type="term" value="F:oxidoreductase activity"/>
    <property type="evidence" value="ECO:0007669"/>
    <property type="project" value="UniProtKB-KW"/>
</dbReference>
<dbReference type="SUPFAM" id="SSF47741">
    <property type="entry name" value="CO dehydrogenase ISP C-domain like"/>
    <property type="match status" value="1"/>
</dbReference>
<dbReference type="Pfam" id="PF02738">
    <property type="entry name" value="MoCoBD_1"/>
    <property type="match status" value="1"/>
</dbReference>
<dbReference type="Pfam" id="PF01799">
    <property type="entry name" value="Fer2_2"/>
    <property type="match status" value="1"/>
</dbReference>
<feature type="domain" description="2Fe-2S ferredoxin-type" evidence="15">
    <location>
        <begin position="7"/>
        <end position="95"/>
    </location>
</feature>
<dbReference type="SUPFAM" id="SSF54292">
    <property type="entry name" value="2Fe-2S ferredoxin-like"/>
    <property type="match status" value="1"/>
</dbReference>
<keyword evidence="10" id="KW-0408">Iron</keyword>
<gene>
    <name evidence="17" type="ORF">SAMN05192573_11073</name>
</gene>
<dbReference type="GO" id="GO:0051537">
    <property type="term" value="F:2 iron, 2 sulfur cluster binding"/>
    <property type="evidence" value="ECO:0007669"/>
    <property type="project" value="UniProtKB-KW"/>
</dbReference>
<name>A0A1G8CYC3_9SPHI</name>
<dbReference type="EMBL" id="FNCG01000010">
    <property type="protein sequence ID" value="SDH50486.1"/>
    <property type="molecule type" value="Genomic_DNA"/>
</dbReference>
<dbReference type="FunFam" id="3.30.365.10:FF:000001">
    <property type="entry name" value="Xanthine dehydrogenase oxidase"/>
    <property type="match status" value="1"/>
</dbReference>
<dbReference type="InterPro" id="IPR036856">
    <property type="entry name" value="Ald_Oxase/Xan_DH_a/b_sf"/>
</dbReference>
<dbReference type="InterPro" id="IPR008274">
    <property type="entry name" value="AldOxase/xan_DH_MoCoBD1"/>
</dbReference>
<dbReference type="InterPro" id="IPR016169">
    <property type="entry name" value="FAD-bd_PCMH_sub2"/>
</dbReference>
<dbReference type="PROSITE" id="PS51387">
    <property type="entry name" value="FAD_PCMH"/>
    <property type="match status" value="1"/>
</dbReference>
<keyword evidence="8" id="KW-0274">FAD</keyword>
<dbReference type="InterPro" id="IPR016167">
    <property type="entry name" value="FAD-bd_PCMH_sub1"/>
</dbReference>
<dbReference type="InterPro" id="IPR012675">
    <property type="entry name" value="Beta-grasp_dom_sf"/>
</dbReference>
<dbReference type="Pfam" id="PF00941">
    <property type="entry name" value="FAD_binding_5"/>
    <property type="match status" value="1"/>
</dbReference>
<sequence>MKTFPFKKINFLLNGKKVELDQVNPKDLLIDYLRSANVDLTGTKLSCGEGGCGACTVLWSKYDPNLGKTIAIPINSCLRPLCSLDGTAITTIEGASASACGQMIESNMLDQCASQCGYCSPGFVMTMYSLLNENNAPTEQQVEDQFAGNICRCTGYISILNAMRASAAQAATLTAAPPAPLPAYQPADFEIRDKGDVWYHPTELDQVLRLMQEYQPVGTRAKIVQGNTSIGIYKADVENPSVFIDVSGLTDWKKIELTADGIALAGGVTIAELLNFLNENLDSIPTEWAGGFHTLRDHMRWIAGVQVRHAASVSGSLMMVKNHEDTDNPFPGDLFTLFMALNARVGYISTDGSTRTSLLEELPSPAVFRAGILVTRINLPYTGKDQLTFSYRVARRTQNSHPIVNCAFSCQFDAEQDLKQLTLVYGGIGHTAFKLKDTSALTGKWDETLLNTALPLIRAELLRATPFKTAGITNEYKIDLAVNLFIKFFAYVAAQTGVKVNASFASALDALRPLAVGDHQYFESPFYDGIPLVPLPQQKNVLQVMAQPMSVSPSAFTLTEEAPKALAVVGKEVKIGENVPRKIDAKGQVKGAAKYTHDLKITTDTLDGYFVYAQQRNAQFSYKLPIPQIRAELLDLFGECYYIVNADIPKPAVDTDIFNAANPSAYDPIFSDGNITCYGQPLGLIVAKDRKIAKEAAAYIQDRINYTQGALPEIPSLQVAIEKESKIWPPQGMLQIFRPLEVEDPDHDDKMKWMEAPFEQQGKTFVKGTQITGAQYHFYMEPQGALAIPVEEDQIEIYSATQNQASVQKRIAFALKIPFNKVRVGTTRLGGGFGGKELRQVYVAAAAAVAANKLQRPVRLLLDRHVDMQMVGTRHPFTGDFFISATKDGQIERMRVDYASDAGHSYDCSYPVMDLALLCAENAYYAPVFKTNGGVYRTNTQSRTAFRSFGLIQATLITEAAIERLAFELNMLPEDLRKKNFYPDDLTGRTPMRTPYGSPFKYGRINQIWDKLRKTIDFDTRLDNVRTFNISSKWKKRGISMIPLKYGISYTFRPMNQGSAYVFAYKEDGSVLLHHGGVEMGQGLHTKMAQVAAIQLGINIERIKIGATNTAIIPNVSSTGASTGSDLNGGAVKQACTLLKNKLVTFIMDAVKDPASFPDLTVVQIGDLKAIDLNDPAAWDRSWPTVIKYACIARIDVSAQFSFGSPQLGQLVTGADGNNQIVPEDDQIFYYYNNCVAASEVEVDILTGHYEILRSDIVYDAGDSLNDNIDIGQIEGGFVQGIGCLTTEEMLYAPNGRVISDGTWEYKPPCTKTIPQQFNVWLLKYVRSDDPTAPLKDNYGINSSKSTGEPPLVLANTVFFAIKHAIDAARKDQGNNDWFDLEAPATIERIQQACIV</sequence>
<dbReference type="FunFam" id="3.10.20.30:FF:000012">
    <property type="entry name" value="Xanthine dehydrogenase/oxidase"/>
    <property type="match status" value="1"/>
</dbReference>
<dbReference type="InterPro" id="IPR036884">
    <property type="entry name" value="2Fe-2S-bd_dom_sf"/>
</dbReference>
<dbReference type="SUPFAM" id="SSF55447">
    <property type="entry name" value="CO dehydrogenase flavoprotein C-terminal domain-like"/>
    <property type="match status" value="1"/>
</dbReference>
<dbReference type="Pfam" id="PF03450">
    <property type="entry name" value="CO_deh_flav_C"/>
    <property type="match status" value="1"/>
</dbReference>
<evidence type="ECO:0000256" key="7">
    <source>
        <dbReference type="ARBA" id="ARBA00022723"/>
    </source>
</evidence>
<dbReference type="InterPro" id="IPR001041">
    <property type="entry name" value="2Fe-2S_ferredoxin-type"/>
</dbReference>
<evidence type="ECO:0000256" key="12">
    <source>
        <dbReference type="ARBA" id="ARBA00023027"/>
    </source>
</evidence>
<keyword evidence="12" id="KW-0520">NAD</keyword>
<dbReference type="CDD" id="cd00207">
    <property type="entry name" value="fer2"/>
    <property type="match status" value="1"/>
</dbReference>
<dbReference type="Gene3D" id="3.30.43.10">
    <property type="entry name" value="Uridine Diphospho-n-acetylenolpyruvylglucosamine Reductase, domain 2"/>
    <property type="match status" value="1"/>
</dbReference>
<dbReference type="InterPro" id="IPR046867">
    <property type="entry name" value="AldOxase/xan_DH_MoCoBD2"/>
</dbReference>
<dbReference type="InterPro" id="IPR002346">
    <property type="entry name" value="Mopterin_DH_FAD-bd"/>
</dbReference>
<keyword evidence="5" id="KW-0285">Flavoprotein</keyword>
<comment type="cofactor">
    <cofactor evidence="13">
        <name>[2Fe-2S] cluster</name>
        <dbReference type="ChEBI" id="CHEBI:190135"/>
    </cofactor>
</comment>
<evidence type="ECO:0000256" key="2">
    <source>
        <dbReference type="ARBA" id="ARBA00001974"/>
    </source>
</evidence>
<dbReference type="Gene3D" id="3.30.390.50">
    <property type="entry name" value="CO dehydrogenase flavoprotein, C-terminal domain"/>
    <property type="match status" value="1"/>
</dbReference>
<dbReference type="PROSITE" id="PS51085">
    <property type="entry name" value="2FE2S_FER_2"/>
    <property type="match status" value="1"/>
</dbReference>
<dbReference type="Pfam" id="PF00111">
    <property type="entry name" value="Fer2"/>
    <property type="match status" value="1"/>
</dbReference>
<keyword evidence="11" id="KW-0411">Iron-sulfur</keyword>
<comment type="cofactor">
    <cofactor evidence="1">
        <name>Mo-molybdopterin</name>
        <dbReference type="ChEBI" id="CHEBI:71302"/>
    </cofactor>
</comment>
<dbReference type="Gene3D" id="3.30.465.10">
    <property type="match status" value="1"/>
</dbReference>
<reference evidence="18" key="1">
    <citation type="submission" date="2016-10" db="EMBL/GenBank/DDBJ databases">
        <authorList>
            <person name="Varghese N."/>
            <person name="Submissions S."/>
        </authorList>
    </citation>
    <scope>NUCLEOTIDE SEQUENCE [LARGE SCALE GENOMIC DNA]</scope>
    <source>
        <strain evidence="18">Gh-67</strain>
    </source>
</reference>
<comment type="cofactor">
    <cofactor evidence="2">
        <name>FAD</name>
        <dbReference type="ChEBI" id="CHEBI:57692"/>
    </cofactor>
</comment>
<keyword evidence="9" id="KW-0560">Oxidoreductase</keyword>
<accession>A0A1G8CYC3</accession>
<comment type="cofactor">
    <cofactor evidence="14">
        <name>Mo-molybdopterin cytosine dinucleotide</name>
        <dbReference type="ChEBI" id="CHEBI:71308"/>
    </cofactor>
</comment>
<feature type="domain" description="FAD-binding PCMH-type" evidence="16">
    <location>
        <begin position="191"/>
        <end position="384"/>
    </location>
</feature>
<keyword evidence="18" id="KW-1185">Reference proteome</keyword>
<dbReference type="InterPro" id="IPR000674">
    <property type="entry name" value="Ald_Oxase/Xan_DH_a/b"/>
</dbReference>
<dbReference type="InterPro" id="IPR037165">
    <property type="entry name" value="AldOxase/xan_DH_Mopterin-bd_sf"/>
</dbReference>
<dbReference type="PANTHER" id="PTHR11908">
    <property type="entry name" value="XANTHINE DEHYDROGENASE"/>
    <property type="match status" value="1"/>
</dbReference>
<dbReference type="InterPro" id="IPR002888">
    <property type="entry name" value="2Fe-2S-bd"/>
</dbReference>
<evidence type="ECO:0000256" key="10">
    <source>
        <dbReference type="ARBA" id="ARBA00023004"/>
    </source>
</evidence>
<organism evidence="17 18">
    <name type="scientific">Mucilaginibacter gossypii</name>
    <dbReference type="NCBI Taxonomy" id="551996"/>
    <lineage>
        <taxon>Bacteria</taxon>
        <taxon>Pseudomonadati</taxon>
        <taxon>Bacteroidota</taxon>
        <taxon>Sphingobacteriia</taxon>
        <taxon>Sphingobacteriales</taxon>
        <taxon>Sphingobacteriaceae</taxon>
        <taxon>Mucilaginibacter</taxon>
    </lineage>
</organism>
<dbReference type="SUPFAM" id="SSF56003">
    <property type="entry name" value="Molybdenum cofactor-binding domain"/>
    <property type="match status" value="1"/>
</dbReference>
<dbReference type="InterPro" id="IPR016208">
    <property type="entry name" value="Ald_Oxase/xanthine_DH-like"/>
</dbReference>
<evidence type="ECO:0000256" key="11">
    <source>
        <dbReference type="ARBA" id="ARBA00023014"/>
    </source>
</evidence>
<evidence type="ECO:0000256" key="1">
    <source>
        <dbReference type="ARBA" id="ARBA00001924"/>
    </source>
</evidence>
<evidence type="ECO:0000256" key="8">
    <source>
        <dbReference type="ARBA" id="ARBA00022827"/>
    </source>
</evidence>
<dbReference type="SUPFAM" id="SSF56176">
    <property type="entry name" value="FAD-binding/transporter-associated domain-like"/>
    <property type="match status" value="1"/>
</dbReference>
<evidence type="ECO:0000256" key="14">
    <source>
        <dbReference type="ARBA" id="ARBA00053029"/>
    </source>
</evidence>
<protein>
    <submittedName>
        <fullName evidence="17">Xanthine dehydrogenase, molybdenum binding subunit apoprotein</fullName>
    </submittedName>
</protein>
<dbReference type="PANTHER" id="PTHR11908:SF132">
    <property type="entry name" value="ALDEHYDE OXIDASE 1-RELATED"/>
    <property type="match status" value="1"/>
</dbReference>
<dbReference type="SUPFAM" id="SSF54665">
    <property type="entry name" value="CO dehydrogenase molybdoprotein N-domain-like"/>
    <property type="match status" value="1"/>
</dbReference>
<dbReference type="Gene3D" id="3.10.20.30">
    <property type="match status" value="1"/>
</dbReference>
<evidence type="ECO:0000259" key="16">
    <source>
        <dbReference type="PROSITE" id="PS51387"/>
    </source>
</evidence>
<dbReference type="Gene3D" id="1.10.150.120">
    <property type="entry name" value="[2Fe-2S]-binding domain"/>
    <property type="match status" value="1"/>
</dbReference>
<evidence type="ECO:0000259" key="15">
    <source>
        <dbReference type="PROSITE" id="PS51085"/>
    </source>
</evidence>
<evidence type="ECO:0000313" key="18">
    <source>
        <dbReference type="Proteomes" id="UP000199705"/>
    </source>
</evidence>
<proteinExistence type="inferred from homology"/>
<keyword evidence="4" id="KW-0500">Molybdenum</keyword>
<dbReference type="Pfam" id="PF20256">
    <property type="entry name" value="MoCoBD_2"/>
    <property type="match status" value="1"/>
</dbReference>
<evidence type="ECO:0000256" key="6">
    <source>
        <dbReference type="ARBA" id="ARBA00022714"/>
    </source>
</evidence>
<dbReference type="Proteomes" id="UP000199705">
    <property type="component" value="Unassembled WGS sequence"/>
</dbReference>
<keyword evidence="7" id="KW-0479">Metal-binding</keyword>
<keyword evidence="6" id="KW-0001">2Fe-2S</keyword>
<dbReference type="InterPro" id="IPR036683">
    <property type="entry name" value="CO_DH_flav_C_dom_sf"/>
</dbReference>
<evidence type="ECO:0000256" key="13">
    <source>
        <dbReference type="ARBA" id="ARBA00034078"/>
    </source>
</evidence>
<dbReference type="SMART" id="SM01008">
    <property type="entry name" value="Ald_Xan_dh_C"/>
    <property type="match status" value="1"/>
</dbReference>
<evidence type="ECO:0000256" key="3">
    <source>
        <dbReference type="ARBA" id="ARBA00006849"/>
    </source>
</evidence>
<dbReference type="InterPro" id="IPR036010">
    <property type="entry name" value="2Fe-2S_ferredoxin-like_sf"/>
</dbReference>
<dbReference type="RefSeq" id="WP_091170551.1">
    <property type="nucleotide sequence ID" value="NZ_FNCG01000010.1"/>
</dbReference>
<dbReference type="InterPro" id="IPR036318">
    <property type="entry name" value="FAD-bd_PCMH-like_sf"/>
</dbReference>
<dbReference type="GO" id="GO:0005506">
    <property type="term" value="F:iron ion binding"/>
    <property type="evidence" value="ECO:0007669"/>
    <property type="project" value="InterPro"/>
</dbReference>
<evidence type="ECO:0000256" key="4">
    <source>
        <dbReference type="ARBA" id="ARBA00022505"/>
    </source>
</evidence>
<dbReference type="Gene3D" id="3.30.365.10">
    <property type="entry name" value="Aldehyde oxidase/xanthine dehydrogenase, molybdopterin binding domain"/>
    <property type="match status" value="5"/>
</dbReference>
<dbReference type="InterPro" id="IPR006058">
    <property type="entry name" value="2Fe2S_fd_BS"/>
</dbReference>
<dbReference type="InterPro" id="IPR016166">
    <property type="entry name" value="FAD-bd_PCMH"/>
</dbReference>
<dbReference type="STRING" id="551996.SAMN05192573_11073"/>
<evidence type="ECO:0000256" key="5">
    <source>
        <dbReference type="ARBA" id="ARBA00022630"/>
    </source>
</evidence>
<dbReference type="GO" id="GO:0071949">
    <property type="term" value="F:FAD binding"/>
    <property type="evidence" value="ECO:0007669"/>
    <property type="project" value="InterPro"/>
</dbReference>
<comment type="similarity">
    <text evidence="3">Belongs to the xanthine dehydrogenase family.</text>
</comment>
<dbReference type="SMART" id="SM01092">
    <property type="entry name" value="CO_deh_flav_C"/>
    <property type="match status" value="1"/>
</dbReference>